<keyword evidence="9" id="KW-1185">Reference proteome</keyword>
<comment type="similarity">
    <text evidence="1">Belongs to the DNA mismatch repair MutS family.</text>
</comment>
<name>A0A5J4NX80_9TREM</name>
<keyword evidence="3" id="KW-0067">ATP-binding</keyword>
<organism evidence="8 9">
    <name type="scientific">Paragonimus westermani</name>
    <dbReference type="NCBI Taxonomy" id="34504"/>
    <lineage>
        <taxon>Eukaryota</taxon>
        <taxon>Metazoa</taxon>
        <taxon>Spiralia</taxon>
        <taxon>Lophotrochozoa</taxon>
        <taxon>Platyhelminthes</taxon>
        <taxon>Trematoda</taxon>
        <taxon>Digenea</taxon>
        <taxon>Plagiorchiida</taxon>
        <taxon>Troglotremata</taxon>
        <taxon>Troglotrematidae</taxon>
        <taxon>Paragonimus</taxon>
    </lineage>
</organism>
<dbReference type="InterPro" id="IPR045076">
    <property type="entry name" value="MutS"/>
</dbReference>
<evidence type="ECO:0000256" key="6">
    <source>
        <dbReference type="SAM" id="SignalP"/>
    </source>
</evidence>
<dbReference type="GO" id="GO:0007131">
    <property type="term" value="P:reciprocal meiotic recombination"/>
    <property type="evidence" value="ECO:0007669"/>
    <property type="project" value="TreeGrafter"/>
</dbReference>
<dbReference type="InterPro" id="IPR027417">
    <property type="entry name" value="P-loop_NTPase"/>
</dbReference>
<evidence type="ECO:0000256" key="3">
    <source>
        <dbReference type="ARBA" id="ARBA00022840"/>
    </source>
</evidence>
<evidence type="ECO:0000313" key="9">
    <source>
        <dbReference type="Proteomes" id="UP000324629"/>
    </source>
</evidence>
<dbReference type="GO" id="GO:0005634">
    <property type="term" value="C:nucleus"/>
    <property type="evidence" value="ECO:0007669"/>
    <property type="project" value="TreeGrafter"/>
</dbReference>
<dbReference type="Gene3D" id="1.10.1420.10">
    <property type="match status" value="1"/>
</dbReference>
<dbReference type="PANTHER" id="PTHR11361">
    <property type="entry name" value="DNA MISMATCH REPAIR PROTEIN MUTS FAMILY MEMBER"/>
    <property type="match status" value="1"/>
</dbReference>
<dbReference type="PANTHER" id="PTHR11361:SF21">
    <property type="entry name" value="MUTS PROTEIN HOMOLOG 4"/>
    <property type="match status" value="1"/>
</dbReference>
<dbReference type="InterPro" id="IPR007860">
    <property type="entry name" value="DNA_mmatch_repair_MutS_con_dom"/>
</dbReference>
<dbReference type="SMART" id="SM00534">
    <property type="entry name" value="MUTSac"/>
    <property type="match status" value="1"/>
</dbReference>
<dbReference type="PIRSF" id="PIRSF037677">
    <property type="entry name" value="DNA_mis_repair_Msh6"/>
    <property type="match status" value="1"/>
</dbReference>
<dbReference type="SUPFAM" id="SSF52540">
    <property type="entry name" value="P-loop containing nucleoside triphosphate hydrolases"/>
    <property type="match status" value="1"/>
</dbReference>
<dbReference type="InterPro" id="IPR036678">
    <property type="entry name" value="MutS_con_dom_sf"/>
</dbReference>
<dbReference type="EMBL" id="QNGE01000664">
    <property type="protein sequence ID" value="KAA3679688.1"/>
    <property type="molecule type" value="Genomic_DNA"/>
</dbReference>
<dbReference type="Gene3D" id="3.30.420.110">
    <property type="entry name" value="MutS, connector domain"/>
    <property type="match status" value="1"/>
</dbReference>
<keyword evidence="6" id="KW-0732">Signal</keyword>
<feature type="non-terminal residue" evidence="8">
    <location>
        <position position="774"/>
    </location>
</feature>
<dbReference type="SUPFAM" id="SSF48334">
    <property type="entry name" value="DNA repair protein MutS, domain III"/>
    <property type="match status" value="1"/>
</dbReference>
<dbReference type="GO" id="GO:0005524">
    <property type="term" value="F:ATP binding"/>
    <property type="evidence" value="ECO:0007669"/>
    <property type="project" value="UniProtKB-KW"/>
</dbReference>
<evidence type="ECO:0000256" key="4">
    <source>
        <dbReference type="ARBA" id="ARBA00023125"/>
    </source>
</evidence>
<feature type="signal peptide" evidence="6">
    <location>
        <begin position="1"/>
        <end position="15"/>
    </location>
</feature>
<dbReference type="InterPro" id="IPR036187">
    <property type="entry name" value="DNA_mismatch_repair_MutS_sf"/>
</dbReference>
<protein>
    <submittedName>
        <fullName evidence="8">DNA mismatch repair protein MSH4</fullName>
    </submittedName>
</protein>
<reference evidence="8 9" key="1">
    <citation type="journal article" date="2019" name="Gigascience">
        <title>Whole-genome sequence of the oriental lung fluke Paragonimus westermani.</title>
        <authorList>
            <person name="Oey H."/>
            <person name="Zakrzewski M."/>
            <person name="Narain K."/>
            <person name="Devi K.R."/>
            <person name="Agatsuma T."/>
            <person name="Nawaratna S."/>
            <person name="Gobert G.N."/>
            <person name="Jones M.K."/>
            <person name="Ragan M.A."/>
            <person name="McManus D.P."/>
            <person name="Krause L."/>
        </authorList>
    </citation>
    <scope>NUCLEOTIDE SEQUENCE [LARGE SCALE GENOMIC DNA]</scope>
    <source>
        <strain evidence="8 9">IND2009</strain>
    </source>
</reference>
<keyword evidence="2" id="KW-0547">Nucleotide-binding</keyword>
<feature type="non-terminal residue" evidence="8">
    <location>
        <position position="1"/>
    </location>
</feature>
<dbReference type="AlphaFoldDB" id="A0A5J4NX80"/>
<evidence type="ECO:0000256" key="5">
    <source>
        <dbReference type="SAM" id="MobiDB-lite"/>
    </source>
</evidence>
<feature type="chain" id="PRO_5023811343" evidence="6">
    <location>
        <begin position="16"/>
        <end position="774"/>
    </location>
</feature>
<evidence type="ECO:0000256" key="2">
    <source>
        <dbReference type="ARBA" id="ARBA00022741"/>
    </source>
</evidence>
<sequence>LFLVFILSPAGIVEGRGNAAGEIGIAAIDLFSPNVELSQFRDTSSYSRTLVKLLILCPNEIIVPHSALERSNSMQKLFHVLQGFRTTSPILGVHRAYFNDKQGLADLRRYCHPDYLALIYAIKERFYSLAAAASLFHYVEESYAILHAPCSLKFTFTGSIQTTMIDFPTIMQRQDAITELASAPETLLALQNILRQLPHIDGLLSLCVQICRPPTEASFTPTGLSAMANSSHSAVGPKDVPKPTYQPNKEFSLKSGARDPSTNDKISARAVLPERISWSVSHCNESSACKISLNPQTAETRITRVIAIKNLLDLVPVLHNALRTVRSGLLTTYKELLSDPGYDNVLKKLCTVLHNDVRLSKGMLAMRSQKCFAIKEGINVILDVTRKAYSEQLDDVTKTLDLRFVPQLTVKVNGIRLHEYISVEVGRLARKLKLPLRVAHNKIRGFYIQFPEASLGVNSEEDCLAASQSSETQYSIRDYSRNLKDMTIQSDTQSTGQKKLGYSNDESAKTKTSVLPPELIKPLYSRGVVHCTTESLIRLNERMKGSLNEVYFIADQIICDLIVSLQPEMSLFYRLSEVVASLDLLASFARLVVSSSPRNHFTYPKFTDRLAIKNGRNIVLEHQSTASIVPNHTYTSKDLSLTILTGPNMSGKTTYLRQIAYIQILAQVGSLVPAEFASVRMMNQIFYHSSGADDLVSNDSSFTKEMKEMSYALRHSTDASLVLIDGLCQSTNPREAIGLIWAICEALLEKKVFTFLATQFPEITQLANFYSNVQ</sequence>
<dbReference type="Proteomes" id="UP000324629">
    <property type="component" value="Unassembled WGS sequence"/>
</dbReference>
<evidence type="ECO:0000313" key="8">
    <source>
        <dbReference type="EMBL" id="KAA3679688.1"/>
    </source>
</evidence>
<gene>
    <name evidence="8" type="ORF">DEA37_0012966</name>
</gene>
<evidence type="ECO:0000256" key="1">
    <source>
        <dbReference type="ARBA" id="ARBA00006271"/>
    </source>
</evidence>
<dbReference type="Gene3D" id="3.40.50.300">
    <property type="entry name" value="P-loop containing nucleotide triphosphate hydrolases"/>
    <property type="match status" value="1"/>
</dbReference>
<dbReference type="Pfam" id="PF05188">
    <property type="entry name" value="MutS_II"/>
    <property type="match status" value="1"/>
</dbReference>
<keyword evidence="4" id="KW-0238">DNA-binding</keyword>
<feature type="region of interest" description="Disordered" evidence="5">
    <location>
        <begin position="487"/>
        <end position="508"/>
    </location>
</feature>
<feature type="compositionally biased region" description="Polar residues" evidence="5">
    <location>
        <begin position="487"/>
        <end position="497"/>
    </location>
</feature>
<dbReference type="Pfam" id="PF00488">
    <property type="entry name" value="MutS_V"/>
    <property type="match status" value="1"/>
</dbReference>
<dbReference type="GO" id="GO:0006298">
    <property type="term" value="P:mismatch repair"/>
    <property type="evidence" value="ECO:0007669"/>
    <property type="project" value="InterPro"/>
</dbReference>
<comment type="caution">
    <text evidence="8">The sequence shown here is derived from an EMBL/GenBank/DDBJ whole genome shotgun (WGS) entry which is preliminary data.</text>
</comment>
<evidence type="ECO:0000259" key="7">
    <source>
        <dbReference type="SMART" id="SM00534"/>
    </source>
</evidence>
<dbReference type="InterPro" id="IPR000432">
    <property type="entry name" value="DNA_mismatch_repair_MutS_C"/>
</dbReference>
<dbReference type="GO" id="GO:0030983">
    <property type="term" value="F:mismatched DNA binding"/>
    <property type="evidence" value="ECO:0007669"/>
    <property type="project" value="InterPro"/>
</dbReference>
<feature type="domain" description="DNA mismatch repair proteins mutS family" evidence="7">
    <location>
        <begin position="639"/>
        <end position="774"/>
    </location>
</feature>
<dbReference type="InterPro" id="IPR017261">
    <property type="entry name" value="DNA_mismatch_repair_MutS/MSH"/>
</dbReference>
<accession>A0A5J4NX80</accession>
<dbReference type="GO" id="GO:0140664">
    <property type="term" value="F:ATP-dependent DNA damage sensor activity"/>
    <property type="evidence" value="ECO:0007669"/>
    <property type="project" value="InterPro"/>
</dbReference>
<proteinExistence type="inferred from homology"/>